<dbReference type="SUPFAM" id="SSF54909">
    <property type="entry name" value="Dimeric alpha+beta barrel"/>
    <property type="match status" value="1"/>
</dbReference>
<dbReference type="FunFam" id="1.10.10.10:FF:000186">
    <property type="entry name" value="AsnC family transcriptional regulator"/>
    <property type="match status" value="1"/>
</dbReference>
<feature type="domain" description="HTH asnC-type" evidence="4">
    <location>
        <begin position="43"/>
        <end position="104"/>
    </location>
</feature>
<dbReference type="InterPro" id="IPR000485">
    <property type="entry name" value="AsnC-type_HTH_dom"/>
</dbReference>
<dbReference type="Pfam" id="PF01037">
    <property type="entry name" value="AsnC_trans_reg"/>
    <property type="match status" value="1"/>
</dbReference>
<evidence type="ECO:0000313" key="6">
    <source>
        <dbReference type="Proteomes" id="UP000294829"/>
    </source>
</evidence>
<dbReference type="PROSITE" id="PS50956">
    <property type="entry name" value="HTH_ASNC_2"/>
    <property type="match status" value="1"/>
</dbReference>
<keyword evidence="2" id="KW-0238">DNA-binding</keyword>
<name>A0A4R5VV41_9BURK</name>
<dbReference type="EMBL" id="SMYL01000010">
    <property type="protein sequence ID" value="TDK62801.1"/>
    <property type="molecule type" value="Genomic_DNA"/>
</dbReference>
<dbReference type="Gene3D" id="3.30.70.920">
    <property type="match status" value="1"/>
</dbReference>
<dbReference type="GO" id="GO:0043565">
    <property type="term" value="F:sequence-specific DNA binding"/>
    <property type="evidence" value="ECO:0007669"/>
    <property type="project" value="InterPro"/>
</dbReference>
<keyword evidence="6" id="KW-1185">Reference proteome</keyword>
<proteinExistence type="predicted"/>
<dbReference type="InterPro" id="IPR011008">
    <property type="entry name" value="Dimeric_a/b-barrel"/>
</dbReference>
<evidence type="ECO:0000256" key="1">
    <source>
        <dbReference type="ARBA" id="ARBA00023015"/>
    </source>
</evidence>
<dbReference type="PANTHER" id="PTHR30154">
    <property type="entry name" value="LEUCINE-RESPONSIVE REGULATORY PROTEIN"/>
    <property type="match status" value="1"/>
</dbReference>
<dbReference type="InterPro" id="IPR036390">
    <property type="entry name" value="WH_DNA-bd_sf"/>
</dbReference>
<organism evidence="5 6">
    <name type="scientific">Sapientia aquatica</name>
    <dbReference type="NCBI Taxonomy" id="1549640"/>
    <lineage>
        <taxon>Bacteria</taxon>
        <taxon>Pseudomonadati</taxon>
        <taxon>Pseudomonadota</taxon>
        <taxon>Betaproteobacteria</taxon>
        <taxon>Burkholderiales</taxon>
        <taxon>Oxalobacteraceae</taxon>
        <taxon>Sapientia</taxon>
    </lineage>
</organism>
<dbReference type="Proteomes" id="UP000294829">
    <property type="component" value="Unassembled WGS sequence"/>
</dbReference>
<reference evidence="5 6" key="1">
    <citation type="submission" date="2019-03" db="EMBL/GenBank/DDBJ databases">
        <title>Sapientia aquatica gen. nov., sp. nov., isolated from a crater lake.</title>
        <authorList>
            <person name="Felfoldi T."/>
            <person name="Szabo A."/>
            <person name="Toth E."/>
            <person name="Schumann P."/>
            <person name="Keki Z."/>
            <person name="Marialigeti K."/>
            <person name="Mathe I."/>
        </authorList>
    </citation>
    <scope>NUCLEOTIDE SEQUENCE [LARGE SCALE GENOMIC DNA]</scope>
    <source>
        <strain evidence="5 6">SA-152</strain>
    </source>
</reference>
<dbReference type="SMART" id="SM00344">
    <property type="entry name" value="HTH_ASNC"/>
    <property type="match status" value="1"/>
</dbReference>
<keyword evidence="3" id="KW-0804">Transcription</keyword>
<dbReference type="SUPFAM" id="SSF46785">
    <property type="entry name" value="Winged helix' DNA-binding domain"/>
    <property type="match status" value="1"/>
</dbReference>
<dbReference type="Gene3D" id="1.10.10.10">
    <property type="entry name" value="Winged helix-like DNA-binding domain superfamily/Winged helix DNA-binding domain"/>
    <property type="match status" value="1"/>
</dbReference>
<dbReference type="GO" id="GO:0043200">
    <property type="term" value="P:response to amino acid"/>
    <property type="evidence" value="ECO:0007669"/>
    <property type="project" value="TreeGrafter"/>
</dbReference>
<evidence type="ECO:0000256" key="2">
    <source>
        <dbReference type="ARBA" id="ARBA00023125"/>
    </source>
</evidence>
<dbReference type="Pfam" id="PF13404">
    <property type="entry name" value="HTH_AsnC-type"/>
    <property type="match status" value="1"/>
</dbReference>
<keyword evidence="1" id="KW-0805">Transcription regulation</keyword>
<evidence type="ECO:0000313" key="5">
    <source>
        <dbReference type="EMBL" id="TDK62801.1"/>
    </source>
</evidence>
<dbReference type="InterPro" id="IPR036388">
    <property type="entry name" value="WH-like_DNA-bd_sf"/>
</dbReference>
<evidence type="ECO:0000256" key="3">
    <source>
        <dbReference type="ARBA" id="ARBA00023163"/>
    </source>
</evidence>
<gene>
    <name evidence="5" type="ORF">E2I14_16000</name>
</gene>
<dbReference type="OrthoDB" id="5476at2"/>
<dbReference type="AlphaFoldDB" id="A0A4R5VV41"/>
<dbReference type="InterPro" id="IPR019887">
    <property type="entry name" value="Tscrpt_reg_AsnC/Lrp_C"/>
</dbReference>
<evidence type="ECO:0000259" key="4">
    <source>
        <dbReference type="PROSITE" id="PS50956"/>
    </source>
</evidence>
<protein>
    <submittedName>
        <fullName evidence="5">Lrp/AsnC family transcriptional regulator</fullName>
    </submittedName>
</protein>
<dbReference type="PANTHER" id="PTHR30154:SF53">
    <property type="entry name" value="HTH-TYPE TRANSCRIPTIONAL REGULATOR LRPC"/>
    <property type="match status" value="1"/>
</dbReference>
<sequence length="186" mass="20685">MVFHTIPTETALLKTIQKGIIRLCLGLIEIERGLAMESKFAKLDNYDQKILALLQQDARMSHAEIGRQIHLSQPSVSERIKRLESTNVIRGYHADINPDAFGYQMTAMIRLSTQQGRPYADFVSQQAEIIDCYTVTGEDGAVMRVLATDVAHLQRLIDKLNRFGSTSTAIVLTTHVSGKAVSMPQA</sequence>
<dbReference type="GO" id="GO:0005829">
    <property type="term" value="C:cytosol"/>
    <property type="evidence" value="ECO:0007669"/>
    <property type="project" value="TreeGrafter"/>
</dbReference>
<dbReference type="PRINTS" id="PR00033">
    <property type="entry name" value="HTHASNC"/>
</dbReference>
<dbReference type="InterPro" id="IPR019888">
    <property type="entry name" value="Tscrpt_reg_AsnC-like"/>
</dbReference>
<comment type="caution">
    <text evidence="5">The sequence shown here is derived from an EMBL/GenBank/DDBJ whole genome shotgun (WGS) entry which is preliminary data.</text>
</comment>
<accession>A0A4R5VV41</accession>